<dbReference type="EMBL" id="QICN01000009">
    <property type="protein sequence ID" value="PXV65702.1"/>
    <property type="molecule type" value="Genomic_DNA"/>
</dbReference>
<dbReference type="SMART" id="SM00850">
    <property type="entry name" value="LytTR"/>
    <property type="match status" value="1"/>
</dbReference>
<proteinExistence type="predicted"/>
<dbReference type="PROSITE" id="PS50930">
    <property type="entry name" value="HTH_LYTTR"/>
    <property type="match status" value="1"/>
</dbReference>
<evidence type="ECO:0000313" key="3">
    <source>
        <dbReference type="EMBL" id="PXV65702.1"/>
    </source>
</evidence>
<dbReference type="InterPro" id="IPR046947">
    <property type="entry name" value="LytR-like"/>
</dbReference>
<evidence type="ECO:0000259" key="2">
    <source>
        <dbReference type="PROSITE" id="PS50930"/>
    </source>
</evidence>
<dbReference type="PANTHER" id="PTHR37299">
    <property type="entry name" value="TRANSCRIPTIONAL REGULATOR-RELATED"/>
    <property type="match status" value="1"/>
</dbReference>
<protein>
    <submittedName>
        <fullName evidence="3">LytTR family transcriptional regulator</fullName>
    </submittedName>
</protein>
<organism evidence="3 4">
    <name type="scientific">Sinimarinibacterium flocculans</name>
    <dbReference type="NCBI Taxonomy" id="985250"/>
    <lineage>
        <taxon>Bacteria</taxon>
        <taxon>Pseudomonadati</taxon>
        <taxon>Pseudomonadota</taxon>
        <taxon>Gammaproteobacteria</taxon>
        <taxon>Nevskiales</taxon>
        <taxon>Nevskiaceae</taxon>
        <taxon>Sinimarinibacterium</taxon>
    </lineage>
</organism>
<dbReference type="GO" id="GO:0003677">
    <property type="term" value="F:DNA binding"/>
    <property type="evidence" value="ECO:0007669"/>
    <property type="project" value="InterPro"/>
</dbReference>
<dbReference type="Pfam" id="PF04397">
    <property type="entry name" value="LytTR"/>
    <property type="match status" value="1"/>
</dbReference>
<comment type="caution">
    <text evidence="3">The sequence shown here is derived from an EMBL/GenBank/DDBJ whole genome shotgun (WGS) entry which is preliminary data.</text>
</comment>
<reference evidence="3 4" key="1">
    <citation type="submission" date="2018-04" db="EMBL/GenBank/DDBJ databases">
        <title>Genomic Encyclopedia of Type Strains, Phase IV (KMG-IV): sequencing the most valuable type-strain genomes for metagenomic binning, comparative biology and taxonomic classification.</title>
        <authorList>
            <person name="Goeker M."/>
        </authorList>
    </citation>
    <scope>NUCLEOTIDE SEQUENCE [LARGE SCALE GENOMIC DNA]</scope>
    <source>
        <strain evidence="3 4">DSM 104150</strain>
    </source>
</reference>
<feature type="domain" description="HTH LytTR-type" evidence="2">
    <location>
        <begin position="135"/>
        <end position="222"/>
    </location>
</feature>
<accession>A0A318E3K1</accession>
<dbReference type="GO" id="GO:0000156">
    <property type="term" value="F:phosphorelay response regulator activity"/>
    <property type="evidence" value="ECO:0007669"/>
    <property type="project" value="InterPro"/>
</dbReference>
<gene>
    <name evidence="3" type="ORF">C8D93_10981</name>
</gene>
<dbReference type="Gene3D" id="2.40.50.1020">
    <property type="entry name" value="LytTr DNA-binding domain"/>
    <property type="match status" value="1"/>
</dbReference>
<evidence type="ECO:0000313" key="4">
    <source>
        <dbReference type="Proteomes" id="UP000248330"/>
    </source>
</evidence>
<sequence length="253" mass="28209">METLQYKLQKFDPGVVVLDSGHRVMSMNFLAQKILGNILGNPIGRDVLQLHPEKSRAKIELLLRDGDGQCPAESPPPMTMIINIPDRVLLIKVTKLGDGSGAFSTCMMFYDLTDITTREHDDTGDDGKHKQLVKIPVVVRNRVILISLSDVAHMQAVGHYTNIFTSDQKHFCNLSLSDLELRLNPEQFMRVHRSHIISLHHVHSVERENEQYHVVLDTGDRAVVPRQQGAARSGEGIFRADLSINRPGAPAAA</sequence>
<dbReference type="AlphaFoldDB" id="A0A318E3K1"/>
<keyword evidence="1" id="KW-0902">Two-component regulatory system</keyword>
<dbReference type="Proteomes" id="UP000248330">
    <property type="component" value="Unassembled WGS sequence"/>
</dbReference>
<name>A0A318E3K1_9GAMM</name>
<evidence type="ECO:0000256" key="1">
    <source>
        <dbReference type="ARBA" id="ARBA00023012"/>
    </source>
</evidence>
<dbReference type="RefSeq" id="WP_170124051.1">
    <property type="nucleotide sequence ID" value="NZ_CAWNXA010000009.1"/>
</dbReference>
<dbReference type="InterPro" id="IPR007492">
    <property type="entry name" value="LytTR_DNA-bd_dom"/>
</dbReference>
<dbReference type="PANTHER" id="PTHR37299:SF1">
    <property type="entry name" value="STAGE 0 SPORULATION PROTEIN A HOMOLOG"/>
    <property type="match status" value="1"/>
</dbReference>
<keyword evidence="4" id="KW-1185">Reference proteome</keyword>